<evidence type="ECO:0000256" key="2">
    <source>
        <dbReference type="PROSITE-ProRule" id="PRU00708"/>
    </source>
</evidence>
<dbReference type="AlphaFoldDB" id="A0A1S6YFU0"/>
<dbReference type="NCBIfam" id="TIGR00756">
    <property type="entry name" value="PPR"/>
    <property type="match status" value="6"/>
</dbReference>
<dbReference type="PANTHER" id="PTHR47926:SF381">
    <property type="entry name" value="DYW DOMAIN-CONTAINING PROTEIN"/>
    <property type="match status" value="1"/>
</dbReference>
<evidence type="ECO:0000256" key="1">
    <source>
        <dbReference type="ARBA" id="ARBA00022737"/>
    </source>
</evidence>
<dbReference type="EMBL" id="KX156868">
    <property type="protein sequence ID" value="AQX44138.1"/>
    <property type="molecule type" value="mRNA"/>
</dbReference>
<dbReference type="FunFam" id="1.25.40.10:FF:000196">
    <property type="entry name" value="Pentatricopeptide repeat-containing protein At4g14850"/>
    <property type="match status" value="1"/>
</dbReference>
<dbReference type="InterPro" id="IPR002885">
    <property type="entry name" value="PPR_rpt"/>
</dbReference>
<dbReference type="Pfam" id="PF20430">
    <property type="entry name" value="Eplus_motif"/>
    <property type="match status" value="1"/>
</dbReference>
<dbReference type="FunFam" id="1.25.40.10:FF:001495">
    <property type="entry name" value="Pentatricopeptide repeat-containing protein At3g13880"/>
    <property type="match status" value="1"/>
</dbReference>
<dbReference type="PROSITE" id="PS51375">
    <property type="entry name" value="PPR"/>
    <property type="match status" value="6"/>
</dbReference>
<dbReference type="InterPro" id="IPR046960">
    <property type="entry name" value="PPR_At4g14850-like_plant"/>
</dbReference>
<sequence length="819" mass="92289">MAQASILEMQRCHKYLNDWKSNSFKYFLTVNSLMDSLAYTDLLQCYTDSRSLTLGKSVHANIIRSNFKQSLFLQNNLLNMYCKCGDMKHAHKVFDEIPDRDVVSWNVLVTGYFQMGFCKNAFRVFMDARNAQIALDRFTYAGAFNICSRTGDLRAGKALHGLVVVGGFSNHSFLTNSLIDMYSKCGRIDEVRRVFENSDHLDDVSWNTLVSAHARVGLVHETARIFARMHTVGRKINCYSLGSVLKCCGCSFELLEFGRMVHSAVVKVGLDHDVFVGSTMLDMYAKNGEMIEAINVFKAIPDPNVVVFNAMISGFCRLEDESHDNLIGEALVFYSKMQRRGIMPSMFTLSSILRACNLTDSFVMGKQIHAQVYKCSLQYDEFIGSALIDLYCNLGSIEDGLRCFHRMPKQDIVTWTSMISGSVQNEHFERALSLFYDLLSLGRNPDQFTLSSVMSACANLAMSRSGELIQSYATKSGFNSFAIYCNSQIFMYARAGDTEAASKTFYEMDNPDVVSWSTMISNHAQHGSAEDALSLFRDMERRRISPNHVTFLSVLTACSHGGLVDEGFRYFDNMKRKYGIIPNVKHCACIVDLLGRAGKLDDAKKFIVDFEFQDDPVIWRSLLSSCRIHGDIERGEHAAERIMALEPEASATYVILYNMYLDSGIRPMAMKIRQLMKDQGVKKEPGSSWIEIGGSFHSFVAGDNTHPRNKVIYEKLAEMVSKIERLGYARSGTSKLDDVKSKIKSNLLNCHSEKLAVVLGIISLPPVAPIRVMKNLRICVDCHTTMKLFSAVEGREIVLRDPIRFHRFRGGSCSCGDYW</sequence>
<feature type="repeat" description="PPR" evidence="2">
    <location>
        <begin position="202"/>
        <end position="236"/>
    </location>
</feature>
<dbReference type="Pfam" id="PF01535">
    <property type="entry name" value="PPR"/>
    <property type="match status" value="6"/>
</dbReference>
<accession>A0A1S6YFU0</accession>
<dbReference type="GO" id="GO:0009451">
    <property type="term" value="P:RNA modification"/>
    <property type="evidence" value="ECO:0007669"/>
    <property type="project" value="InterPro"/>
</dbReference>
<evidence type="ECO:0000259" key="3">
    <source>
        <dbReference type="Pfam" id="PF14432"/>
    </source>
</evidence>
<dbReference type="InterPro" id="IPR011990">
    <property type="entry name" value="TPR-like_helical_dom_sf"/>
</dbReference>
<name>A0A1S6YFU0_9ASPA</name>
<evidence type="ECO:0000313" key="4">
    <source>
        <dbReference type="EMBL" id="AQX44138.1"/>
    </source>
</evidence>
<feature type="repeat" description="PPR" evidence="2">
    <location>
        <begin position="70"/>
        <end position="104"/>
    </location>
</feature>
<dbReference type="FunFam" id="1.25.40.10:FF:000776">
    <property type="entry name" value="Pentatricopeptide repeat-containing protein At3g13880"/>
    <property type="match status" value="1"/>
</dbReference>
<dbReference type="InterPro" id="IPR046848">
    <property type="entry name" value="E_motif"/>
</dbReference>
<dbReference type="Gene3D" id="1.25.40.10">
    <property type="entry name" value="Tetratricopeptide repeat domain"/>
    <property type="match status" value="5"/>
</dbReference>
<proteinExistence type="evidence at transcript level"/>
<protein>
    <recommendedName>
        <fullName evidence="3">DYW domain-containing protein</fullName>
    </recommendedName>
</protein>
<dbReference type="Pfam" id="PF14432">
    <property type="entry name" value="DYW_deaminase"/>
    <property type="match status" value="1"/>
</dbReference>
<reference evidence="4" key="2">
    <citation type="journal article" date="2017" name="Plant J.">
        <title>Concomitant loss of NDH complex-related genes within chloroplast and nuclear genomes in some orchids.</title>
        <authorList>
            <person name="Lin C.S."/>
            <person name="Chen J.J."/>
            <person name="Chiu C.C."/>
            <person name="Hsiao H.C."/>
            <person name="Yang C.J."/>
            <person name="Jin X.H."/>
            <person name="Leebens-Mack J."/>
            <person name="dePamphilis C.W."/>
            <person name="Huang Y.T."/>
            <person name="Yang L.H."/>
            <person name="Chang W.J."/>
            <person name="Kui L."/>
            <person name="Wong G.K."/>
            <person name="Hu J.M."/>
            <person name="Wang W."/>
            <person name="Shih M.C."/>
        </authorList>
    </citation>
    <scope>NUCLEOTIDE SEQUENCE</scope>
</reference>
<keyword evidence="1" id="KW-0677">Repeat</keyword>
<dbReference type="InterPro" id="IPR032867">
    <property type="entry name" value="DYW_dom"/>
</dbReference>
<dbReference type="Pfam" id="PF13041">
    <property type="entry name" value="PPR_2"/>
    <property type="match status" value="3"/>
</dbReference>
<dbReference type="Pfam" id="PF20431">
    <property type="entry name" value="E_motif"/>
    <property type="match status" value="1"/>
</dbReference>
<dbReference type="InterPro" id="IPR046849">
    <property type="entry name" value="E2_motif"/>
</dbReference>
<feature type="repeat" description="PPR" evidence="2">
    <location>
        <begin position="547"/>
        <end position="577"/>
    </location>
</feature>
<feature type="repeat" description="PPR" evidence="2">
    <location>
        <begin position="304"/>
        <end position="344"/>
    </location>
</feature>
<feature type="repeat" description="PPR" evidence="2">
    <location>
        <begin position="411"/>
        <end position="445"/>
    </location>
</feature>
<dbReference type="GO" id="GO:0003723">
    <property type="term" value="F:RNA binding"/>
    <property type="evidence" value="ECO:0007669"/>
    <property type="project" value="InterPro"/>
</dbReference>
<feature type="repeat" description="PPR" evidence="2">
    <location>
        <begin position="512"/>
        <end position="546"/>
    </location>
</feature>
<dbReference type="GO" id="GO:0008270">
    <property type="term" value="F:zinc ion binding"/>
    <property type="evidence" value="ECO:0007669"/>
    <property type="project" value="InterPro"/>
</dbReference>
<reference evidence="4" key="1">
    <citation type="submission" date="2016-04" db="EMBL/GenBank/DDBJ databases">
        <authorList>
            <person name="Evans L.H."/>
            <person name="Alamgir A."/>
            <person name="Owens N."/>
            <person name="Weber N.D."/>
            <person name="Virtaneva K."/>
            <person name="Barbian K."/>
            <person name="Babar A."/>
            <person name="Rosenke K."/>
        </authorList>
    </citation>
    <scope>NUCLEOTIDE SEQUENCE</scope>
</reference>
<organism evidence="4">
    <name type="scientific">Apostasia odorata</name>
    <dbReference type="NCBI Taxonomy" id="280455"/>
    <lineage>
        <taxon>Eukaryota</taxon>
        <taxon>Viridiplantae</taxon>
        <taxon>Streptophyta</taxon>
        <taxon>Embryophyta</taxon>
        <taxon>Tracheophyta</taxon>
        <taxon>Spermatophyta</taxon>
        <taxon>Magnoliopsida</taxon>
        <taxon>Liliopsida</taxon>
        <taxon>Asparagales</taxon>
        <taxon>Orchidaceae</taxon>
        <taxon>Apostasioideae</taxon>
        <taxon>Apostasia</taxon>
    </lineage>
</organism>
<dbReference type="FunFam" id="1.25.40.10:FF:000381">
    <property type="entry name" value="Pentatricopeptide repeat-containing protein"/>
    <property type="match status" value="1"/>
</dbReference>
<dbReference type="PANTHER" id="PTHR47926">
    <property type="entry name" value="PENTATRICOPEPTIDE REPEAT-CONTAINING PROTEIN"/>
    <property type="match status" value="1"/>
</dbReference>
<feature type="domain" description="DYW" evidence="3">
    <location>
        <begin position="727"/>
        <end position="819"/>
    </location>
</feature>